<dbReference type="Gene3D" id="3.10.129.10">
    <property type="entry name" value="Hotdog Thioesterase"/>
    <property type="match status" value="1"/>
</dbReference>
<protein>
    <recommendedName>
        <fullName evidence="1">MaoC-like domain-containing protein</fullName>
    </recommendedName>
</protein>
<dbReference type="Proteomes" id="UP000053029">
    <property type="component" value="Unassembled WGS sequence"/>
</dbReference>
<accession>A0A0D2FFS9</accession>
<dbReference type="EMBL" id="KN846969">
    <property type="protein sequence ID" value="KIW85527.1"/>
    <property type="molecule type" value="Genomic_DNA"/>
</dbReference>
<dbReference type="InterPro" id="IPR029069">
    <property type="entry name" value="HotDog_dom_sf"/>
</dbReference>
<name>A0A0D2FFS9_9EURO</name>
<dbReference type="OrthoDB" id="533830at2759"/>
<dbReference type="STRING" id="1442368.A0A0D2FFS9"/>
<sequence>MAGISVIAAFPLLLLVFKCSHLRPIWKHGRQIKLEFSPNDLSGIDIVVVMAVFLWRSLKYSILSTCMRISEEPKSRSGDELSLVMPFRVTRADLDAYLRAIRDQPVTANVELVGSQLLLFLSALSEPAMLLLLAHPACRVRPLGAVNVRNRIELLRPEICTVQALTSFDGAFLTARLSKDLRTVRRGFEVDLVVSLHIPSKDSHESTIAFRQHFTILQFGKIHAGIATTSAEQRRDGPHSVVATPAWSDSKPLTVEHNDPGSWARLCKDYNPIHTSALAAKLFGFPGKLAHGNHVGALAAKYIASTLADQNDPLFMEITFKRPVVVPAQLDLRVSSDVDVTRFQILDKNKVSIEGTVGQLK</sequence>
<evidence type="ECO:0000313" key="3">
    <source>
        <dbReference type="Proteomes" id="UP000053029"/>
    </source>
</evidence>
<dbReference type="PANTHER" id="PTHR43841">
    <property type="entry name" value="3-HYDROXYACYL-THIOESTER DEHYDRATASE HTDX-RELATED"/>
    <property type="match status" value="1"/>
</dbReference>
<reference evidence="2 3" key="1">
    <citation type="submission" date="2015-01" db="EMBL/GenBank/DDBJ databases">
        <title>The Genome Sequence of Fonsecaea pedrosoi CBS 271.37.</title>
        <authorList>
            <consortium name="The Broad Institute Genomics Platform"/>
            <person name="Cuomo C."/>
            <person name="de Hoog S."/>
            <person name="Gorbushina A."/>
            <person name="Stielow B."/>
            <person name="Teixiera M."/>
            <person name="Abouelleil A."/>
            <person name="Chapman S.B."/>
            <person name="Priest M."/>
            <person name="Young S.K."/>
            <person name="Wortman J."/>
            <person name="Nusbaum C."/>
            <person name="Birren B."/>
        </authorList>
    </citation>
    <scope>NUCLEOTIDE SEQUENCE [LARGE SCALE GENOMIC DNA]</scope>
    <source>
        <strain evidence="2 3">CBS 271.37</strain>
    </source>
</reference>
<dbReference type="Pfam" id="PF01575">
    <property type="entry name" value="MaoC_dehydratas"/>
    <property type="match status" value="1"/>
</dbReference>
<gene>
    <name evidence="2" type="ORF">Z517_00919</name>
</gene>
<dbReference type="AlphaFoldDB" id="A0A0D2FFS9"/>
<feature type="domain" description="MaoC-like" evidence="1">
    <location>
        <begin position="250"/>
        <end position="336"/>
    </location>
</feature>
<proteinExistence type="predicted"/>
<dbReference type="VEuPathDB" id="FungiDB:Z517_00919"/>
<dbReference type="SUPFAM" id="SSF54637">
    <property type="entry name" value="Thioesterase/thiol ester dehydrase-isomerase"/>
    <property type="match status" value="1"/>
</dbReference>
<dbReference type="CDD" id="cd03441">
    <property type="entry name" value="R_hydratase_like"/>
    <property type="match status" value="1"/>
</dbReference>
<dbReference type="InterPro" id="IPR002539">
    <property type="entry name" value="MaoC-like_dom"/>
</dbReference>
<evidence type="ECO:0000313" key="2">
    <source>
        <dbReference type="EMBL" id="KIW85527.1"/>
    </source>
</evidence>
<organism evidence="2 3">
    <name type="scientific">Fonsecaea pedrosoi CBS 271.37</name>
    <dbReference type="NCBI Taxonomy" id="1442368"/>
    <lineage>
        <taxon>Eukaryota</taxon>
        <taxon>Fungi</taxon>
        <taxon>Dikarya</taxon>
        <taxon>Ascomycota</taxon>
        <taxon>Pezizomycotina</taxon>
        <taxon>Eurotiomycetes</taxon>
        <taxon>Chaetothyriomycetidae</taxon>
        <taxon>Chaetothyriales</taxon>
        <taxon>Herpotrichiellaceae</taxon>
        <taxon>Fonsecaea</taxon>
    </lineage>
</organism>
<dbReference type="RefSeq" id="XP_013289335.1">
    <property type="nucleotide sequence ID" value="XM_013433881.1"/>
</dbReference>
<keyword evidence="3" id="KW-1185">Reference proteome</keyword>
<evidence type="ECO:0000259" key="1">
    <source>
        <dbReference type="Pfam" id="PF01575"/>
    </source>
</evidence>
<dbReference type="GeneID" id="25300409"/>
<dbReference type="HOGENOM" id="CLU_060990_0_0_1"/>
<dbReference type="PANTHER" id="PTHR43841:SF1">
    <property type="entry name" value="3-HYDROXYACYL-THIOESTER DEHYDRATASE X"/>
    <property type="match status" value="1"/>
</dbReference>